<evidence type="ECO:0000256" key="2">
    <source>
        <dbReference type="ARBA" id="ARBA00023008"/>
    </source>
</evidence>
<dbReference type="AlphaFoldDB" id="A0ABD6T564"/>
<gene>
    <name evidence="6" type="ORF">COF81_19225</name>
</gene>
<dbReference type="SUPFAM" id="SSF52833">
    <property type="entry name" value="Thioredoxin-like"/>
    <property type="match status" value="1"/>
</dbReference>
<evidence type="ECO:0000313" key="7">
    <source>
        <dbReference type="Proteomes" id="UP000221918"/>
    </source>
</evidence>
<dbReference type="PROSITE" id="PS51352">
    <property type="entry name" value="THIOREDOXIN_2"/>
    <property type="match status" value="1"/>
</dbReference>
<name>A0ABD6T564_9BACI</name>
<dbReference type="EMBL" id="NUTL01000085">
    <property type="protein sequence ID" value="PHE92582.1"/>
    <property type="molecule type" value="Genomic_DNA"/>
</dbReference>
<dbReference type="Pfam" id="PF02630">
    <property type="entry name" value="SCO1-SenC"/>
    <property type="match status" value="1"/>
</dbReference>
<dbReference type="InterPro" id="IPR036249">
    <property type="entry name" value="Thioredoxin-like_sf"/>
</dbReference>
<dbReference type="InterPro" id="IPR013766">
    <property type="entry name" value="Thioredoxin_domain"/>
</dbReference>
<feature type="binding site" evidence="3">
    <location>
        <position position="70"/>
    </location>
    <ligand>
        <name>Cu cation</name>
        <dbReference type="ChEBI" id="CHEBI:23378"/>
    </ligand>
</feature>
<dbReference type="Proteomes" id="UP000221918">
    <property type="component" value="Unassembled WGS sequence"/>
</dbReference>
<dbReference type="CDD" id="cd02968">
    <property type="entry name" value="SCO"/>
    <property type="match status" value="1"/>
</dbReference>
<feature type="binding site" evidence="3">
    <location>
        <position position="157"/>
    </location>
    <ligand>
        <name>Cu cation</name>
        <dbReference type="ChEBI" id="CHEBI:23378"/>
    </ligand>
</feature>
<dbReference type="PANTHER" id="PTHR12151">
    <property type="entry name" value="ELECTRON TRANSPORT PROTIN SCO1/SENC FAMILY MEMBER"/>
    <property type="match status" value="1"/>
</dbReference>
<proteinExistence type="inferred from homology"/>
<keyword evidence="2 3" id="KW-0186">Copper</keyword>
<evidence type="ECO:0000313" key="6">
    <source>
        <dbReference type="EMBL" id="PHE92582.1"/>
    </source>
</evidence>
<keyword evidence="3" id="KW-0479">Metal-binding</keyword>
<dbReference type="PROSITE" id="PS51257">
    <property type="entry name" value="PROKAR_LIPOPROTEIN"/>
    <property type="match status" value="1"/>
</dbReference>
<dbReference type="PANTHER" id="PTHR12151:SF25">
    <property type="entry name" value="LINALOOL DEHYDRATASE_ISOMERASE DOMAIN-CONTAINING PROTEIN"/>
    <property type="match status" value="1"/>
</dbReference>
<feature type="binding site" evidence="3">
    <location>
        <position position="66"/>
    </location>
    <ligand>
        <name>Cu cation</name>
        <dbReference type="ChEBI" id="CHEBI:23378"/>
    </ligand>
</feature>
<protein>
    <submittedName>
        <fullName evidence="6">Cytochrome c oxidase assembly protein</fullName>
    </submittedName>
</protein>
<evidence type="ECO:0000256" key="4">
    <source>
        <dbReference type="PIRSR" id="PIRSR603782-2"/>
    </source>
</evidence>
<dbReference type="Gene3D" id="3.40.30.10">
    <property type="entry name" value="Glutaredoxin"/>
    <property type="match status" value="1"/>
</dbReference>
<feature type="disulfide bond" description="Redox-active" evidence="4">
    <location>
        <begin position="66"/>
        <end position="70"/>
    </location>
</feature>
<dbReference type="RefSeq" id="WP_098217380.1">
    <property type="nucleotide sequence ID" value="NZ_JBALMQ010000040.1"/>
</dbReference>
<evidence type="ECO:0000256" key="1">
    <source>
        <dbReference type="ARBA" id="ARBA00010996"/>
    </source>
</evidence>
<comment type="similarity">
    <text evidence="1">Belongs to the SCO1/2 family.</text>
</comment>
<reference evidence="6 7" key="1">
    <citation type="submission" date="2017-09" db="EMBL/GenBank/DDBJ databases">
        <title>Large-scale bioinformatics analysis of Bacillus genomes uncovers conserved roles of natural products in bacterial physiology.</title>
        <authorList>
            <consortium name="Agbiome Team Llc"/>
            <person name="Bleich R.M."/>
            <person name="Grubbs K.J."/>
            <person name="Santa Maria K.C."/>
            <person name="Allen S.E."/>
            <person name="Farag S."/>
            <person name="Shank E.A."/>
            <person name="Bowers A."/>
        </authorList>
    </citation>
    <scope>NUCLEOTIDE SEQUENCE [LARGE SCALE GENOMIC DNA]</scope>
    <source>
        <strain evidence="6 7">AFS037265</strain>
    </source>
</reference>
<comment type="caution">
    <text evidence="6">The sequence shown here is derived from an EMBL/GenBank/DDBJ whole genome shotgun (WGS) entry which is preliminary data.</text>
</comment>
<dbReference type="InterPro" id="IPR003782">
    <property type="entry name" value="SCO1/SenC"/>
</dbReference>
<evidence type="ECO:0000259" key="5">
    <source>
        <dbReference type="PROSITE" id="PS51352"/>
    </source>
</evidence>
<accession>A0ABD6T564</accession>
<organism evidence="6 7">
    <name type="scientific">Bacillus pseudomycoides</name>
    <dbReference type="NCBI Taxonomy" id="64104"/>
    <lineage>
        <taxon>Bacteria</taxon>
        <taxon>Bacillati</taxon>
        <taxon>Bacillota</taxon>
        <taxon>Bacilli</taxon>
        <taxon>Bacillales</taxon>
        <taxon>Bacillaceae</taxon>
        <taxon>Bacillus</taxon>
        <taxon>Bacillus cereus group</taxon>
    </lineage>
</organism>
<sequence length="193" mass="22252">MKSFRIISFFVLISVILLLTACGSKLRDQLNWKLDNFSYTDQNGKAFGRDDLKGKVWVADFIFTSCKTVCPPLIANMERLQRMLKDEGVQNVEFVSFSVDPTVDTPSKLKEFMSRYDMDESKWHFLTGYSQEEVTEFAKKNFQTLVDKPQDSDQVTHGTSFYLVDQTGTVVKKYSGLSNPPYKDIVRDIKRIQ</sequence>
<feature type="domain" description="Thioredoxin" evidence="5">
    <location>
        <begin position="28"/>
        <end position="193"/>
    </location>
</feature>
<keyword evidence="4" id="KW-1015">Disulfide bond</keyword>
<evidence type="ECO:0000256" key="3">
    <source>
        <dbReference type="PIRSR" id="PIRSR603782-1"/>
    </source>
</evidence>